<name>A0A834R116_SARSC</name>
<evidence type="ECO:0000256" key="8">
    <source>
        <dbReference type="ARBA" id="ARBA00022840"/>
    </source>
</evidence>
<dbReference type="InterPro" id="IPR027417">
    <property type="entry name" value="P-loop_NTPase"/>
</dbReference>
<evidence type="ECO:0000313" key="19">
    <source>
        <dbReference type="Proteomes" id="UP000070412"/>
    </source>
</evidence>
<dbReference type="SUPFAM" id="SSF52540">
    <property type="entry name" value="P-loop containing nucleoside triphosphate hydrolases"/>
    <property type="match status" value="1"/>
</dbReference>
<dbReference type="NCBIfam" id="TIGR00604">
    <property type="entry name" value="rad3"/>
    <property type="match status" value="1"/>
</dbReference>
<proteinExistence type="predicted"/>
<dbReference type="EnsemblMetazoa" id="SSS_2250s_mrna">
    <property type="protein sequence ID" value="KAF7489024.1"/>
    <property type="gene ID" value="SSS_2250"/>
</dbReference>
<keyword evidence="10" id="KW-0411">Iron-sulfur</keyword>
<dbReference type="PROSITE" id="PS51193">
    <property type="entry name" value="HELICASE_ATP_BIND_2"/>
    <property type="match status" value="1"/>
</dbReference>
<dbReference type="GO" id="GO:0090657">
    <property type="term" value="P:telomeric loop disassembly"/>
    <property type="evidence" value="ECO:0007669"/>
    <property type="project" value="TreeGrafter"/>
</dbReference>
<dbReference type="GO" id="GO:0005634">
    <property type="term" value="C:nucleus"/>
    <property type="evidence" value="ECO:0007669"/>
    <property type="project" value="UniProtKB-SubCell"/>
</dbReference>
<keyword evidence="3" id="KW-0479">Metal-binding</keyword>
<dbReference type="SMART" id="SM00487">
    <property type="entry name" value="DEXDc"/>
    <property type="match status" value="1"/>
</dbReference>
<dbReference type="GO" id="GO:0006281">
    <property type="term" value="P:DNA repair"/>
    <property type="evidence" value="ECO:0007669"/>
    <property type="project" value="UniProtKB-KW"/>
</dbReference>
<keyword evidence="2" id="KW-0004">4Fe-4S</keyword>
<keyword evidence="6" id="KW-0378">Hydrolase</keyword>
<dbReference type="GO" id="GO:0003677">
    <property type="term" value="F:DNA binding"/>
    <property type="evidence" value="ECO:0007669"/>
    <property type="project" value="UniProtKB-KW"/>
</dbReference>
<dbReference type="InterPro" id="IPR006555">
    <property type="entry name" value="ATP-dep_Helicase_C"/>
</dbReference>
<dbReference type="GO" id="GO:0051539">
    <property type="term" value="F:4 iron, 4 sulfur cluster binding"/>
    <property type="evidence" value="ECO:0007669"/>
    <property type="project" value="UniProtKB-KW"/>
</dbReference>
<evidence type="ECO:0000256" key="12">
    <source>
        <dbReference type="ARBA" id="ARBA00023204"/>
    </source>
</evidence>
<dbReference type="CDD" id="cd18788">
    <property type="entry name" value="SF2_C_XPD"/>
    <property type="match status" value="1"/>
</dbReference>
<dbReference type="InterPro" id="IPR010614">
    <property type="entry name" value="RAD3-like_helicase_DEAD"/>
</dbReference>
<keyword evidence="9" id="KW-0408">Iron</keyword>
<dbReference type="InterPro" id="IPR014001">
    <property type="entry name" value="Helicase_ATP-bd"/>
</dbReference>
<evidence type="ECO:0000256" key="15">
    <source>
        <dbReference type="SAM" id="MobiDB-lite"/>
    </source>
</evidence>
<dbReference type="GO" id="GO:0016818">
    <property type="term" value="F:hydrolase activity, acting on acid anhydrides, in phosphorus-containing anhydrides"/>
    <property type="evidence" value="ECO:0007669"/>
    <property type="project" value="InterPro"/>
</dbReference>
<evidence type="ECO:0000256" key="7">
    <source>
        <dbReference type="ARBA" id="ARBA00022806"/>
    </source>
</evidence>
<dbReference type="InterPro" id="IPR057498">
    <property type="entry name" value="Rtel1_ARCH"/>
</dbReference>
<evidence type="ECO:0000256" key="3">
    <source>
        <dbReference type="ARBA" id="ARBA00022723"/>
    </source>
</evidence>
<evidence type="ECO:0000256" key="1">
    <source>
        <dbReference type="ARBA" id="ARBA00004123"/>
    </source>
</evidence>
<gene>
    <name evidence="17" type="ORF">SSS_2250</name>
</gene>
<evidence type="ECO:0000256" key="10">
    <source>
        <dbReference type="ARBA" id="ARBA00023014"/>
    </source>
</evidence>
<dbReference type="GO" id="GO:0045910">
    <property type="term" value="P:negative regulation of DNA recombination"/>
    <property type="evidence" value="ECO:0007669"/>
    <property type="project" value="TreeGrafter"/>
</dbReference>
<keyword evidence="13" id="KW-0413">Isomerase</keyword>
<dbReference type="GO" id="GO:0003678">
    <property type="term" value="F:DNA helicase activity"/>
    <property type="evidence" value="ECO:0007669"/>
    <property type="project" value="InterPro"/>
</dbReference>
<evidence type="ECO:0000256" key="6">
    <source>
        <dbReference type="ARBA" id="ARBA00022801"/>
    </source>
</evidence>
<keyword evidence="19" id="KW-1185">Reference proteome</keyword>
<feature type="domain" description="Helicase ATP-binding" evidence="16">
    <location>
        <begin position="6"/>
        <end position="303"/>
    </location>
</feature>
<dbReference type="InterPro" id="IPR013020">
    <property type="entry name" value="Rad3/Chl1-like"/>
</dbReference>
<dbReference type="Pfam" id="PF06733">
    <property type="entry name" value="DEAD_2"/>
    <property type="match status" value="1"/>
</dbReference>
<evidence type="ECO:0000256" key="2">
    <source>
        <dbReference type="ARBA" id="ARBA00022485"/>
    </source>
</evidence>
<evidence type="ECO:0000256" key="13">
    <source>
        <dbReference type="ARBA" id="ARBA00023235"/>
    </source>
</evidence>
<dbReference type="InterPro" id="IPR045028">
    <property type="entry name" value="DinG/Rad3-like"/>
</dbReference>
<reference evidence="17" key="2">
    <citation type="submission" date="2020-01" db="EMBL/GenBank/DDBJ databases">
        <authorList>
            <person name="Korhonen P.K.K."/>
            <person name="Guangxu M.G."/>
            <person name="Wang T.W."/>
            <person name="Stroehlein A.J.S."/>
            <person name="Young N.D."/>
            <person name="Ang C.-S.A."/>
            <person name="Fernando D.W.F."/>
            <person name="Lu H.L."/>
            <person name="Taylor S.T."/>
            <person name="Ehtesham M.E.M."/>
            <person name="Najaraj S.H.N."/>
            <person name="Harsha G.H.G."/>
            <person name="Madugundu A.M."/>
            <person name="Renuse S.R."/>
            <person name="Holt D.H."/>
            <person name="Pandey A.P."/>
            <person name="Papenfuss A.P."/>
            <person name="Gasser R.B.G."/>
            <person name="Fischer K.F."/>
        </authorList>
    </citation>
    <scope>NUCLEOTIDE SEQUENCE</scope>
    <source>
        <strain evidence="17">SSS_KF_BRIS2020</strain>
    </source>
</reference>
<evidence type="ECO:0000256" key="4">
    <source>
        <dbReference type="ARBA" id="ARBA00022741"/>
    </source>
</evidence>
<dbReference type="PANTHER" id="PTHR11472:SF34">
    <property type="entry name" value="REGULATOR OF TELOMERE ELONGATION HELICASE 1"/>
    <property type="match status" value="1"/>
</dbReference>
<evidence type="ECO:0000313" key="17">
    <source>
        <dbReference type="EMBL" id="KAF7489024.1"/>
    </source>
</evidence>
<dbReference type="Gene3D" id="3.40.50.300">
    <property type="entry name" value="P-loop containing nucleotide triphosphate hydrolases"/>
    <property type="match status" value="2"/>
</dbReference>
<dbReference type="OrthoDB" id="19182at2759"/>
<evidence type="ECO:0000256" key="11">
    <source>
        <dbReference type="ARBA" id="ARBA00023125"/>
    </source>
</evidence>
<keyword evidence="11" id="KW-0238">DNA-binding</keyword>
<accession>A0A834R116</accession>
<keyword evidence="14" id="KW-0539">Nucleus</keyword>
<dbReference type="PANTHER" id="PTHR11472">
    <property type="entry name" value="DNA REPAIR DEAD HELICASE RAD3/XP-D SUBFAMILY MEMBER"/>
    <property type="match status" value="1"/>
</dbReference>
<dbReference type="SMART" id="SM00488">
    <property type="entry name" value="DEXDc2"/>
    <property type="match status" value="1"/>
</dbReference>
<keyword evidence="8" id="KW-0067">ATP-binding</keyword>
<reference evidence="19" key="1">
    <citation type="journal article" date="2020" name="PLoS Negl. Trop. Dis.">
        <title>High-quality nuclear genome for Sarcoptes scabiei-A critical resource for a neglected parasite.</title>
        <authorList>
            <person name="Korhonen P.K."/>
            <person name="Gasser R.B."/>
            <person name="Ma G."/>
            <person name="Wang T."/>
            <person name="Stroehlein A.J."/>
            <person name="Young N.D."/>
            <person name="Ang C.S."/>
            <person name="Fernando D.D."/>
            <person name="Lu H.C."/>
            <person name="Taylor S."/>
            <person name="Reynolds S.L."/>
            <person name="Mofiz E."/>
            <person name="Najaraj S.H."/>
            <person name="Gowda H."/>
            <person name="Madugundu A."/>
            <person name="Renuse S."/>
            <person name="Holt D."/>
            <person name="Pandey A."/>
            <person name="Papenfuss A.T."/>
            <person name="Fischer K."/>
        </authorList>
    </citation>
    <scope>NUCLEOTIDE SEQUENCE [LARGE SCALE GENOMIC DNA]</scope>
</reference>
<keyword evidence="5" id="KW-0227">DNA damage</keyword>
<evidence type="ECO:0000313" key="18">
    <source>
        <dbReference type="EnsemblMetazoa" id="KAF7489024.1"/>
    </source>
</evidence>
<keyword evidence="4" id="KW-0547">Nucleotide-binding</keyword>
<dbReference type="SMART" id="SM00491">
    <property type="entry name" value="HELICc2"/>
    <property type="match status" value="1"/>
</dbReference>
<dbReference type="Pfam" id="PF13307">
    <property type="entry name" value="Helicase_C_2"/>
    <property type="match status" value="1"/>
</dbReference>
<evidence type="ECO:0000256" key="9">
    <source>
        <dbReference type="ARBA" id="ARBA00023004"/>
    </source>
</evidence>
<dbReference type="GO" id="GO:0070182">
    <property type="term" value="F:DNA polymerase binding"/>
    <property type="evidence" value="ECO:0007669"/>
    <property type="project" value="TreeGrafter"/>
</dbReference>
<dbReference type="GO" id="GO:0010569">
    <property type="term" value="P:regulation of double-strand break repair via homologous recombination"/>
    <property type="evidence" value="ECO:0007669"/>
    <property type="project" value="TreeGrafter"/>
</dbReference>
<feature type="region of interest" description="Disordered" evidence="15">
    <location>
        <begin position="759"/>
        <end position="779"/>
    </location>
</feature>
<dbReference type="FunFam" id="3.40.50.300:FF:001352">
    <property type="entry name" value="DNA repair helicase"/>
    <property type="match status" value="1"/>
</dbReference>
<evidence type="ECO:0000259" key="16">
    <source>
        <dbReference type="PROSITE" id="PS51193"/>
    </source>
</evidence>
<dbReference type="GO" id="GO:1904430">
    <property type="term" value="P:negative regulation of t-circle formation"/>
    <property type="evidence" value="ECO:0007669"/>
    <property type="project" value="TreeGrafter"/>
</dbReference>
<sequence>MDLNIDGVSIIFPYKPYDIQINYMRSVINALQKKQNALLESPTGTGKTLSLLCSTLAWLDTKKFQDLDSLKIVDKEKIITADDLIVSDTPNPSKGKKIKNKGKAWKNENPIRIIYSSRTHSQLNQACNELKRSYYKFCPTVTIGSRDQLCINPEVTNLETISAKNQTCRYKVKNNLCKFHHNYEKKVSDLSFAGSKIYDIEDLIQFGNSHQACPYYMSKALTDFNTSLTFMPYNYVLDPSIRKTLKLNLENCVIIFDEGHNIERVCEDSMSTELKSEWLALFIKAFDTTLIALKELDEGKYQGTNDKDLMDLNIHDVAKVKMTACDLEIELDNLARKDLTTSSRAHDTLEIFTIMQKINLDYERCSLITSVCDKINAFVMNSTVSFMTNQTIAALASVCSFLEILMPFSSMKPNEISDYKKEFARNYKLYTEIEQENNGYKKTWLKTPQQVTGWTVFLWCMSPSVAIKSLQRNGIYNLLITSGTLAPLESFECEMGIPFQIKLQNSHVISRHQLTIQLISKDPSGHELCGSYDKRNDTKYYTGLGYTVLEMARTVPKGVFIFFSSYSLINRCLEIWKDKKIWTLISTSKKIFVEPRNKQEFNENIQSFRYACDKTKEGAIFMGVSRGKLSEGIDLGDDYCRAVIIIGLPYPARYDPKVVLKQQYLNENNSRLNGTQWYMLQMKRALNQSIGRIIRHRNDYGLIVLCDSRFRQLNDGFSKWIVPFFKQTNENKDFKTIMKQIGQFFTLCRSISFESSSQTSTLSESSPDENCYKRSSQPSSQQSALMSNNAYDADIQCVFDSMRNNFTAIKEKHPILENSTKKNNVIASSMP</sequence>
<keyword evidence="7 17" id="KW-0347">Helicase</keyword>
<protein>
    <submittedName>
        <fullName evidence="17">Regulator of telomere elongation helicase 1 -like protein</fullName>
    </submittedName>
</protein>
<dbReference type="EMBL" id="WVUK01000065">
    <property type="protein sequence ID" value="KAF7489024.1"/>
    <property type="molecule type" value="Genomic_DNA"/>
</dbReference>
<evidence type="ECO:0000256" key="14">
    <source>
        <dbReference type="ARBA" id="ARBA00023242"/>
    </source>
</evidence>
<dbReference type="Proteomes" id="UP000070412">
    <property type="component" value="Unassembled WGS sequence"/>
</dbReference>
<dbReference type="InterPro" id="IPR006554">
    <property type="entry name" value="Helicase-like_DEXD_c2"/>
</dbReference>
<dbReference type="Pfam" id="PF23109">
    <property type="entry name" value="ARCH_RTEL1"/>
    <property type="match status" value="1"/>
</dbReference>
<evidence type="ECO:0000256" key="5">
    <source>
        <dbReference type="ARBA" id="ARBA00022763"/>
    </source>
</evidence>
<dbReference type="GO" id="GO:0005524">
    <property type="term" value="F:ATP binding"/>
    <property type="evidence" value="ECO:0007669"/>
    <property type="project" value="UniProtKB-KW"/>
</dbReference>
<organism evidence="17">
    <name type="scientific">Sarcoptes scabiei</name>
    <name type="common">Itch mite</name>
    <name type="synonym">Acarus scabiei</name>
    <dbReference type="NCBI Taxonomy" id="52283"/>
    <lineage>
        <taxon>Eukaryota</taxon>
        <taxon>Metazoa</taxon>
        <taxon>Ecdysozoa</taxon>
        <taxon>Arthropoda</taxon>
        <taxon>Chelicerata</taxon>
        <taxon>Arachnida</taxon>
        <taxon>Acari</taxon>
        <taxon>Acariformes</taxon>
        <taxon>Sarcoptiformes</taxon>
        <taxon>Astigmata</taxon>
        <taxon>Psoroptidia</taxon>
        <taxon>Sarcoptoidea</taxon>
        <taxon>Sarcoptidae</taxon>
        <taxon>Sarcoptinae</taxon>
        <taxon>Sarcoptes</taxon>
    </lineage>
</organism>
<reference evidence="18" key="3">
    <citation type="submission" date="2022-06" db="UniProtKB">
        <authorList>
            <consortium name="EnsemblMetazoa"/>
        </authorList>
    </citation>
    <scope>IDENTIFICATION</scope>
</reference>
<dbReference type="AlphaFoldDB" id="A0A834R116"/>
<dbReference type="GO" id="GO:0046872">
    <property type="term" value="F:metal ion binding"/>
    <property type="evidence" value="ECO:0007669"/>
    <property type="project" value="UniProtKB-KW"/>
</dbReference>
<keyword evidence="12" id="KW-0234">DNA repair</keyword>
<dbReference type="InterPro" id="IPR014013">
    <property type="entry name" value="Helic_SF1/SF2_ATP-bd_DinG/Rad3"/>
</dbReference>
<comment type="subcellular location">
    <subcellularLocation>
        <location evidence="1">Nucleus</location>
    </subcellularLocation>
</comment>